<dbReference type="GO" id="GO:0003723">
    <property type="term" value="F:RNA binding"/>
    <property type="evidence" value="ECO:0007669"/>
    <property type="project" value="InterPro"/>
</dbReference>
<feature type="domain" description="Pseudouridine synthase RsuA/RluA-like" evidence="6">
    <location>
        <begin position="86"/>
        <end position="235"/>
    </location>
</feature>
<evidence type="ECO:0000256" key="2">
    <source>
        <dbReference type="ARBA" id="ARBA00010876"/>
    </source>
</evidence>
<dbReference type="FunFam" id="3.30.2350.10:FF:000005">
    <property type="entry name" value="Pseudouridine synthase"/>
    <property type="match status" value="1"/>
</dbReference>
<organism evidence="7 8">
    <name type="scientific">Melghiribacillus thermohalophilus</name>
    <dbReference type="NCBI Taxonomy" id="1324956"/>
    <lineage>
        <taxon>Bacteria</taxon>
        <taxon>Bacillati</taxon>
        <taxon>Bacillota</taxon>
        <taxon>Bacilli</taxon>
        <taxon>Bacillales</taxon>
        <taxon>Bacillaceae</taxon>
        <taxon>Melghiribacillus</taxon>
    </lineage>
</organism>
<dbReference type="AlphaFoldDB" id="A0A4R3N066"/>
<dbReference type="PANTHER" id="PTHR21600:SF35">
    <property type="entry name" value="PSEUDOURIDINE SYNTHASE"/>
    <property type="match status" value="1"/>
</dbReference>
<dbReference type="PANTHER" id="PTHR21600">
    <property type="entry name" value="MITOCHONDRIAL RNA PSEUDOURIDINE SYNTHASE"/>
    <property type="match status" value="1"/>
</dbReference>
<dbReference type="InterPro" id="IPR050188">
    <property type="entry name" value="RluA_PseudoU_synthase"/>
</dbReference>
<dbReference type="Proteomes" id="UP000294650">
    <property type="component" value="Unassembled WGS sequence"/>
</dbReference>
<dbReference type="SUPFAM" id="SSF55120">
    <property type="entry name" value="Pseudouridine synthase"/>
    <property type="match status" value="1"/>
</dbReference>
<accession>A0A4R3N066</accession>
<protein>
    <recommendedName>
        <fullName evidence="5">Pseudouridine synthase</fullName>
        <ecNumber evidence="5">5.4.99.-</ecNumber>
    </recommendedName>
</protein>
<sequence length="293" mass="33870">MKWTIEKKDAGMLVRDYLRTVRAFSRRVLKAVKDEGRILQNGHDVTVRSILREGDILEVHLPKETKGKKMEPRYMPLEIVYEDSAVLVVNKPAGIPTIPSRRHSEKSLAQGILHYYREKGLSYTVHVVTRLDRDTSGLLLVAKHRFSHSLLARAQKEKEIKRRYKALIEGHLDMKSGTINAPIGRKEISMIEREVRHDGRPAVTHYEVIREFTDFSLVNIRLETGRTHQIRVHFSYIGHPLLGDDLYGGNKKYLGRQALHCDHLSFTHPESYQEMEFSAPLADDLKRVMNMNE</sequence>
<keyword evidence="8" id="KW-1185">Reference proteome</keyword>
<evidence type="ECO:0000313" key="7">
    <source>
        <dbReference type="EMBL" id="TCT22400.1"/>
    </source>
</evidence>
<gene>
    <name evidence="7" type="ORF">EDD68_10946</name>
</gene>
<dbReference type="GO" id="GO:0140098">
    <property type="term" value="F:catalytic activity, acting on RNA"/>
    <property type="evidence" value="ECO:0007669"/>
    <property type="project" value="UniProtKB-ARBA"/>
</dbReference>
<dbReference type="EC" id="5.4.99.-" evidence="5"/>
<comment type="similarity">
    <text evidence="2 5">Belongs to the pseudouridine synthase RluA family.</text>
</comment>
<proteinExistence type="inferred from homology"/>
<evidence type="ECO:0000256" key="4">
    <source>
        <dbReference type="PIRSR" id="PIRSR606225-1"/>
    </source>
</evidence>
<dbReference type="InterPro" id="IPR006225">
    <property type="entry name" value="PsdUridine_synth_RluC/D"/>
</dbReference>
<reference evidence="7 8" key="1">
    <citation type="submission" date="2019-03" db="EMBL/GenBank/DDBJ databases">
        <title>Genomic Encyclopedia of Type Strains, Phase IV (KMG-IV): sequencing the most valuable type-strain genomes for metagenomic binning, comparative biology and taxonomic classification.</title>
        <authorList>
            <person name="Goeker M."/>
        </authorList>
    </citation>
    <scope>NUCLEOTIDE SEQUENCE [LARGE SCALE GENOMIC DNA]</scope>
    <source>
        <strain evidence="7 8">DSM 25894</strain>
    </source>
</reference>
<dbReference type="GO" id="GO:0000455">
    <property type="term" value="P:enzyme-directed rRNA pseudouridine synthesis"/>
    <property type="evidence" value="ECO:0007669"/>
    <property type="project" value="TreeGrafter"/>
</dbReference>
<dbReference type="PROSITE" id="PS01129">
    <property type="entry name" value="PSI_RLU"/>
    <property type="match status" value="1"/>
</dbReference>
<evidence type="ECO:0000256" key="5">
    <source>
        <dbReference type="RuleBase" id="RU362028"/>
    </source>
</evidence>
<dbReference type="RefSeq" id="WP_132371716.1">
    <property type="nucleotide sequence ID" value="NZ_SMAN01000009.1"/>
</dbReference>
<dbReference type="CDD" id="cd02869">
    <property type="entry name" value="PseudoU_synth_RluA_like"/>
    <property type="match status" value="1"/>
</dbReference>
<comment type="function">
    <text evidence="5">Responsible for synthesis of pseudouridine from uracil.</text>
</comment>
<dbReference type="Gene3D" id="3.30.2350.10">
    <property type="entry name" value="Pseudouridine synthase"/>
    <property type="match status" value="1"/>
</dbReference>
<evidence type="ECO:0000313" key="8">
    <source>
        <dbReference type="Proteomes" id="UP000294650"/>
    </source>
</evidence>
<dbReference type="EMBL" id="SMAN01000009">
    <property type="protein sequence ID" value="TCT22400.1"/>
    <property type="molecule type" value="Genomic_DNA"/>
</dbReference>
<evidence type="ECO:0000256" key="1">
    <source>
        <dbReference type="ARBA" id="ARBA00000073"/>
    </source>
</evidence>
<name>A0A4R3N066_9BACI</name>
<dbReference type="Pfam" id="PF00849">
    <property type="entry name" value="PseudoU_synth_2"/>
    <property type="match status" value="1"/>
</dbReference>
<evidence type="ECO:0000259" key="6">
    <source>
        <dbReference type="Pfam" id="PF00849"/>
    </source>
</evidence>
<dbReference type="InterPro" id="IPR006224">
    <property type="entry name" value="PsdUridine_synth_RluA-like_CS"/>
</dbReference>
<feature type="active site" evidence="4">
    <location>
        <position position="132"/>
    </location>
</feature>
<dbReference type="InterPro" id="IPR020103">
    <property type="entry name" value="PsdUridine_synth_cat_dom_sf"/>
</dbReference>
<comment type="catalytic activity">
    <reaction evidence="1 5">
        <text>a uridine in RNA = a pseudouridine in RNA</text>
        <dbReference type="Rhea" id="RHEA:48348"/>
        <dbReference type="Rhea" id="RHEA-COMP:12068"/>
        <dbReference type="Rhea" id="RHEA-COMP:12069"/>
        <dbReference type="ChEBI" id="CHEBI:65314"/>
        <dbReference type="ChEBI" id="CHEBI:65315"/>
    </reaction>
</comment>
<dbReference type="GO" id="GO:0009982">
    <property type="term" value="F:pseudouridine synthase activity"/>
    <property type="evidence" value="ECO:0007669"/>
    <property type="project" value="InterPro"/>
</dbReference>
<comment type="caution">
    <text evidence="7">The sequence shown here is derived from an EMBL/GenBank/DDBJ whole genome shotgun (WGS) entry which is preliminary data.</text>
</comment>
<dbReference type="NCBIfam" id="TIGR00005">
    <property type="entry name" value="rluA_subfam"/>
    <property type="match status" value="1"/>
</dbReference>
<keyword evidence="3 5" id="KW-0413">Isomerase</keyword>
<dbReference type="OrthoDB" id="9807829at2"/>
<dbReference type="InterPro" id="IPR006145">
    <property type="entry name" value="PsdUridine_synth_RsuA/RluA"/>
</dbReference>
<evidence type="ECO:0000256" key="3">
    <source>
        <dbReference type="ARBA" id="ARBA00023235"/>
    </source>
</evidence>